<feature type="signal peptide" evidence="1">
    <location>
        <begin position="1"/>
        <end position="22"/>
    </location>
</feature>
<proteinExistence type="predicted"/>
<keyword evidence="1" id="KW-0732">Signal</keyword>
<feature type="chain" id="PRO_5018250256" evidence="1">
    <location>
        <begin position="23"/>
        <end position="136"/>
    </location>
</feature>
<dbReference type="Proteomes" id="UP000272025">
    <property type="component" value="Unassembled WGS sequence"/>
</dbReference>
<gene>
    <name evidence="2" type="ORF">SODALDRAFT_83140</name>
</gene>
<dbReference type="RefSeq" id="XP_028462498.1">
    <property type="nucleotide sequence ID" value="XM_028615727.1"/>
</dbReference>
<evidence type="ECO:0000313" key="3">
    <source>
        <dbReference type="Proteomes" id="UP000272025"/>
    </source>
</evidence>
<evidence type="ECO:0000313" key="2">
    <source>
        <dbReference type="EMBL" id="ROT34692.1"/>
    </source>
</evidence>
<reference evidence="2 3" key="1">
    <citation type="journal article" date="2018" name="Mol. Ecol.">
        <title>The obligate alkalophilic soda-lake fungus Sodiomyces alkalinus has shifted to a protein diet.</title>
        <authorList>
            <person name="Grum-Grzhimaylo A.A."/>
            <person name="Falkoski D.L."/>
            <person name="van den Heuvel J."/>
            <person name="Valero-Jimenez C.A."/>
            <person name="Min B."/>
            <person name="Choi I.G."/>
            <person name="Lipzen A."/>
            <person name="Daum C.G."/>
            <person name="Aanen D.K."/>
            <person name="Tsang A."/>
            <person name="Henrissat B."/>
            <person name="Bilanenko E.N."/>
            <person name="de Vries R.P."/>
            <person name="van Kan J.A.L."/>
            <person name="Grigoriev I.V."/>
            <person name="Debets A.J.M."/>
        </authorList>
    </citation>
    <scope>NUCLEOTIDE SEQUENCE [LARGE SCALE GENOMIC DNA]</scope>
    <source>
        <strain evidence="2 3">F11</strain>
    </source>
</reference>
<name>A0A3N2PJI8_SODAK</name>
<keyword evidence="3" id="KW-1185">Reference proteome</keyword>
<dbReference type="AlphaFoldDB" id="A0A3N2PJI8"/>
<protein>
    <submittedName>
        <fullName evidence="2">Uncharacterized protein</fullName>
    </submittedName>
</protein>
<accession>A0A3N2PJI8</accession>
<sequence length="136" mass="15174">MRHTPFVFSYVLYFALTRLTNFGTECKLVVHTQNMYTMDKTRQWLYLDFGLVDGSVGSSKGDAAWLCRGPEIPSVTPCLGFGGLVKLRTCSSAGQGDHGVFCYWRSECGQMAVKRKTWVPGNGGFALYPLYLMLPP</sequence>
<evidence type="ECO:0000256" key="1">
    <source>
        <dbReference type="SAM" id="SignalP"/>
    </source>
</evidence>
<dbReference type="GeneID" id="39584204"/>
<organism evidence="2 3">
    <name type="scientific">Sodiomyces alkalinus (strain CBS 110278 / VKM F-3762 / F11)</name>
    <name type="common">Alkaliphilic filamentous fungus</name>
    <dbReference type="NCBI Taxonomy" id="1314773"/>
    <lineage>
        <taxon>Eukaryota</taxon>
        <taxon>Fungi</taxon>
        <taxon>Dikarya</taxon>
        <taxon>Ascomycota</taxon>
        <taxon>Pezizomycotina</taxon>
        <taxon>Sordariomycetes</taxon>
        <taxon>Hypocreomycetidae</taxon>
        <taxon>Glomerellales</taxon>
        <taxon>Plectosphaerellaceae</taxon>
        <taxon>Sodiomyces</taxon>
    </lineage>
</organism>
<dbReference type="EMBL" id="ML119066">
    <property type="protein sequence ID" value="ROT34692.1"/>
    <property type="molecule type" value="Genomic_DNA"/>
</dbReference>